<proteinExistence type="predicted"/>
<evidence type="ECO:0000259" key="1">
    <source>
        <dbReference type="Pfam" id="PF13577"/>
    </source>
</evidence>
<accession>A0A562KKX6</accession>
<keyword evidence="3" id="KW-1185">Reference proteome</keyword>
<reference evidence="2 3" key="1">
    <citation type="journal article" date="2015" name="Stand. Genomic Sci.">
        <title>Genomic Encyclopedia of Bacterial and Archaeal Type Strains, Phase III: the genomes of soil and plant-associated and newly described type strains.</title>
        <authorList>
            <person name="Whitman W.B."/>
            <person name="Woyke T."/>
            <person name="Klenk H.P."/>
            <person name="Zhou Y."/>
            <person name="Lilburn T.G."/>
            <person name="Beck B.J."/>
            <person name="De Vos P."/>
            <person name="Vandamme P."/>
            <person name="Eisen J.A."/>
            <person name="Garrity G."/>
            <person name="Hugenholtz P."/>
            <person name="Kyrpides N.C."/>
        </authorList>
    </citation>
    <scope>NUCLEOTIDE SEQUENCE [LARGE SCALE GENOMIC DNA]</scope>
    <source>
        <strain evidence="2 3">CGMCC 1.7748</strain>
    </source>
</reference>
<gene>
    <name evidence="2" type="ORF">IQ35_01002</name>
</gene>
<dbReference type="Pfam" id="PF13577">
    <property type="entry name" value="SnoaL_4"/>
    <property type="match status" value="1"/>
</dbReference>
<organism evidence="2 3">
    <name type="scientific">Sphingobium wenxiniae (strain DSM 21828 / CGMCC 1.7748 / JZ-1)</name>
    <dbReference type="NCBI Taxonomy" id="595605"/>
    <lineage>
        <taxon>Bacteria</taxon>
        <taxon>Pseudomonadati</taxon>
        <taxon>Pseudomonadota</taxon>
        <taxon>Alphaproteobacteria</taxon>
        <taxon>Sphingomonadales</taxon>
        <taxon>Sphingomonadaceae</taxon>
        <taxon>Sphingobium</taxon>
    </lineage>
</organism>
<dbReference type="InterPro" id="IPR037401">
    <property type="entry name" value="SnoaL-like"/>
</dbReference>
<comment type="caution">
    <text evidence="2">The sequence shown here is derived from an EMBL/GenBank/DDBJ whole genome shotgun (WGS) entry which is preliminary data.</text>
</comment>
<dbReference type="InterPro" id="IPR032710">
    <property type="entry name" value="NTF2-like_dom_sf"/>
</dbReference>
<dbReference type="SUPFAM" id="SSF54427">
    <property type="entry name" value="NTF2-like"/>
    <property type="match status" value="1"/>
</dbReference>
<dbReference type="Proteomes" id="UP000316624">
    <property type="component" value="Unassembled WGS sequence"/>
</dbReference>
<dbReference type="AlphaFoldDB" id="A0A562KKX6"/>
<evidence type="ECO:0000313" key="3">
    <source>
        <dbReference type="Proteomes" id="UP000316624"/>
    </source>
</evidence>
<evidence type="ECO:0000313" key="2">
    <source>
        <dbReference type="EMBL" id="TWH95915.1"/>
    </source>
</evidence>
<name>A0A562KKX6_SPHWJ</name>
<feature type="domain" description="SnoaL-like" evidence="1">
    <location>
        <begin position="21"/>
        <end position="146"/>
    </location>
</feature>
<dbReference type="Gene3D" id="3.10.450.50">
    <property type="match status" value="1"/>
</dbReference>
<protein>
    <submittedName>
        <fullName evidence="2">SnoaL-like protein</fullName>
    </submittedName>
</protein>
<dbReference type="EMBL" id="VLKK01000003">
    <property type="protein sequence ID" value="TWH95915.1"/>
    <property type="molecule type" value="Genomic_DNA"/>
</dbReference>
<sequence length="154" mass="17617">MWTAERHKRFIDTGTNMDQDEIVARLSIMDTLATYNLSGDAGLADRIAATFADDGVLDIGTRMFQGKEAILAFYRERQAVRLEDIRLARPARHFLSTSRIIVVASDDATAFSYFLLVRCGVNEQVGSYDDRFRRRPDGRWLIAHRKVDLNWSSE</sequence>